<dbReference type="GO" id="GO:0008483">
    <property type="term" value="F:transaminase activity"/>
    <property type="evidence" value="ECO:0007669"/>
    <property type="project" value="UniProtKB-KW"/>
</dbReference>
<comment type="catalytic activity">
    <reaction evidence="10">
        <text>L-isoleucine + 2-oxoglutarate = (S)-3-methyl-2-oxopentanoate + L-glutamate</text>
        <dbReference type="Rhea" id="RHEA:24801"/>
        <dbReference type="ChEBI" id="CHEBI:16810"/>
        <dbReference type="ChEBI" id="CHEBI:29985"/>
        <dbReference type="ChEBI" id="CHEBI:35146"/>
        <dbReference type="ChEBI" id="CHEBI:58045"/>
        <dbReference type="EC" id="2.6.1.42"/>
    </reaction>
</comment>
<protein>
    <recommendedName>
        <fullName evidence="7">Probable branched-chain-amino-acid aminotransferase</fullName>
        <ecNumber evidence="6">2.6.1.42</ecNumber>
    </recommendedName>
</protein>
<dbReference type="Gene3D" id="3.20.10.10">
    <property type="entry name" value="D-amino Acid Aminotransferase, subunit A, domain 2"/>
    <property type="match status" value="1"/>
</dbReference>
<evidence type="ECO:0000256" key="8">
    <source>
        <dbReference type="ARBA" id="ARBA00023304"/>
    </source>
</evidence>
<dbReference type="InterPro" id="IPR001544">
    <property type="entry name" value="Aminotrans_IV"/>
</dbReference>
<evidence type="ECO:0000256" key="11">
    <source>
        <dbReference type="ARBA" id="ARBA00049229"/>
    </source>
</evidence>
<comment type="pathway">
    <text evidence="3">Amino-acid biosynthesis; L-valine biosynthesis; L-valine from pyruvate: step 4/4.</text>
</comment>
<evidence type="ECO:0000256" key="2">
    <source>
        <dbReference type="ARBA" id="ARBA00004824"/>
    </source>
</evidence>
<sequence length="314" mass="34465">MTSDADDFSLGAAFVEGRYVPAREARVSLLDWGFTRSDVTYDVVHVREGGFFRLDDHLDRFERSLAGFRLTPPYNRAEIAAILDRCVALTGLRDAYVAMICTRGRPRVFGSRRPADCDNLFSAYAIPWIDVIPLDVQARGARLHIASVPRIPAASVDPTMKNYHWGDLTRGLFEAHDAGADTAVLLDAEGFVTEGPGFNVFMVRGGEVLTPDRGALEGITRRSVLELCAMTGVPARIAPLRREDLMQADEMFCTTTAGGVMPVSRVDGHIMSNDAPGPLSLRLKELYWQKHAEGWHRTDVNYAGAETVPASPAA</sequence>
<dbReference type="EMBL" id="JALKCG010000008">
    <property type="protein sequence ID" value="MCK0209754.1"/>
    <property type="molecule type" value="Genomic_DNA"/>
</dbReference>
<dbReference type="SUPFAM" id="SSF56752">
    <property type="entry name" value="D-aminoacid aminotransferase-like PLP-dependent enzymes"/>
    <property type="match status" value="1"/>
</dbReference>
<dbReference type="EC" id="2.6.1.42" evidence="6"/>
<comment type="catalytic activity">
    <reaction evidence="9">
        <text>L-valine + 2-oxoglutarate = 3-methyl-2-oxobutanoate + L-glutamate</text>
        <dbReference type="Rhea" id="RHEA:24813"/>
        <dbReference type="ChEBI" id="CHEBI:11851"/>
        <dbReference type="ChEBI" id="CHEBI:16810"/>
        <dbReference type="ChEBI" id="CHEBI:29985"/>
        <dbReference type="ChEBI" id="CHEBI:57762"/>
        <dbReference type="EC" id="2.6.1.42"/>
    </reaction>
</comment>
<comment type="pathway">
    <text evidence="2">Amino-acid biosynthesis; L-isoleucine biosynthesis; L-isoleucine from 2-oxobutanoate: step 4/4.</text>
</comment>
<keyword evidence="13" id="KW-1185">Reference proteome</keyword>
<dbReference type="InterPro" id="IPR036038">
    <property type="entry name" value="Aminotransferase-like"/>
</dbReference>
<dbReference type="Gene3D" id="3.30.470.10">
    <property type="match status" value="1"/>
</dbReference>
<comment type="catalytic activity">
    <reaction evidence="11">
        <text>L-leucine + 2-oxoglutarate = 4-methyl-2-oxopentanoate + L-glutamate</text>
        <dbReference type="Rhea" id="RHEA:18321"/>
        <dbReference type="ChEBI" id="CHEBI:16810"/>
        <dbReference type="ChEBI" id="CHEBI:17865"/>
        <dbReference type="ChEBI" id="CHEBI:29985"/>
        <dbReference type="ChEBI" id="CHEBI:57427"/>
        <dbReference type="EC" id="2.6.1.42"/>
    </reaction>
</comment>
<dbReference type="Proteomes" id="UP001202867">
    <property type="component" value="Unassembled WGS sequence"/>
</dbReference>
<dbReference type="PANTHER" id="PTHR42743:SF11">
    <property type="entry name" value="AMINODEOXYCHORISMATE LYASE"/>
    <property type="match status" value="1"/>
</dbReference>
<reference evidence="12 13" key="1">
    <citation type="submission" date="2022-04" db="EMBL/GenBank/DDBJ databases">
        <authorList>
            <person name="Grouzdev D.S."/>
            <person name="Pantiukh K.S."/>
            <person name="Krutkina M.S."/>
        </authorList>
    </citation>
    <scope>NUCLEOTIDE SEQUENCE [LARGE SCALE GENOMIC DNA]</scope>
    <source>
        <strain evidence="12 13">Jip08</strain>
    </source>
</reference>
<comment type="similarity">
    <text evidence="5">Belongs to the class-IV pyridoxal-phosphate-dependent aminotransferase family.</text>
</comment>
<dbReference type="PANTHER" id="PTHR42743">
    <property type="entry name" value="AMINO-ACID AMINOTRANSFERASE"/>
    <property type="match status" value="1"/>
</dbReference>
<keyword evidence="12" id="KW-0808">Transferase</keyword>
<evidence type="ECO:0000256" key="5">
    <source>
        <dbReference type="ARBA" id="ARBA00009320"/>
    </source>
</evidence>
<gene>
    <name evidence="12" type="ORF">MWN33_17100</name>
</gene>
<evidence type="ECO:0000256" key="6">
    <source>
        <dbReference type="ARBA" id="ARBA00013053"/>
    </source>
</evidence>
<reference evidence="13" key="2">
    <citation type="submission" date="2023-07" db="EMBL/GenBank/DDBJ databases">
        <title>Ancylobacter moscoviensis sp. nov., facultatively methylotrophic bacteria from activated sludge and the reclassification of Starkeya novella (Starkey 1934) Kelly et al. 2000 as Ancylobacter novellus comb. nov., Starkeya koreensis Im et al. 2006 as Ancylobacter koreensis comb.nov., Angulomicrobium tetraedrale Vasil'eva et al. 1986 as Ancylobacter tetraedralis comb. nov., Angulomicrobium amanitiforme Fritz et al. 2004 as Ancylobacter amanitiformis comb. nov. and Methylorhabdus multivorans Doronina et al. 1996 as Ancylobacter multivorans comb. nov. and emended description of the genus Ancylobacter.</title>
        <authorList>
            <person name="Doronina N."/>
            <person name="Chemodurova A."/>
            <person name="Grouzdev D."/>
            <person name="Koziaeva V."/>
            <person name="Shi W."/>
            <person name="Wu L."/>
            <person name="Kaparullina E."/>
        </authorList>
    </citation>
    <scope>NUCLEOTIDE SEQUENCE [LARGE SCALE GENOMIC DNA]</scope>
    <source>
        <strain evidence="13">Jip08</strain>
    </source>
</reference>
<evidence type="ECO:0000256" key="3">
    <source>
        <dbReference type="ARBA" id="ARBA00004931"/>
    </source>
</evidence>
<proteinExistence type="inferred from homology"/>
<dbReference type="RefSeq" id="WP_247202252.1">
    <property type="nucleotide sequence ID" value="NZ_JALKCG010000008.1"/>
</dbReference>
<dbReference type="InterPro" id="IPR043131">
    <property type="entry name" value="BCAT-like_N"/>
</dbReference>
<evidence type="ECO:0000256" key="1">
    <source>
        <dbReference type="ARBA" id="ARBA00003109"/>
    </source>
</evidence>
<dbReference type="InterPro" id="IPR050571">
    <property type="entry name" value="Class-IV_PLP-Dep_Aminotrnsfr"/>
</dbReference>
<evidence type="ECO:0000256" key="7">
    <source>
        <dbReference type="ARBA" id="ARBA00014472"/>
    </source>
</evidence>
<organism evidence="12 13">
    <name type="scientific">Ancylobacter koreensis</name>
    <dbReference type="NCBI Taxonomy" id="266121"/>
    <lineage>
        <taxon>Bacteria</taxon>
        <taxon>Pseudomonadati</taxon>
        <taxon>Pseudomonadota</taxon>
        <taxon>Alphaproteobacteria</taxon>
        <taxon>Hyphomicrobiales</taxon>
        <taxon>Xanthobacteraceae</taxon>
        <taxon>Ancylobacter</taxon>
    </lineage>
</organism>
<keyword evidence="8" id="KW-0028">Amino-acid biosynthesis</keyword>
<evidence type="ECO:0000256" key="4">
    <source>
        <dbReference type="ARBA" id="ARBA00005072"/>
    </source>
</evidence>
<evidence type="ECO:0000313" key="13">
    <source>
        <dbReference type="Proteomes" id="UP001202867"/>
    </source>
</evidence>
<keyword evidence="8" id="KW-0100">Branched-chain amino acid biosynthesis</keyword>
<evidence type="ECO:0000256" key="9">
    <source>
        <dbReference type="ARBA" id="ARBA00048212"/>
    </source>
</evidence>
<dbReference type="InterPro" id="IPR043132">
    <property type="entry name" value="BCAT-like_C"/>
</dbReference>
<keyword evidence="12" id="KW-0032">Aminotransferase</keyword>
<comment type="caution">
    <text evidence="12">The sequence shown here is derived from an EMBL/GenBank/DDBJ whole genome shotgun (WGS) entry which is preliminary data.</text>
</comment>
<comment type="function">
    <text evidence="1">Acts on leucine, isoleucine and valine.</text>
</comment>
<accession>A0ABT0DRC7</accession>
<evidence type="ECO:0000313" key="12">
    <source>
        <dbReference type="EMBL" id="MCK0209754.1"/>
    </source>
</evidence>
<dbReference type="Pfam" id="PF01063">
    <property type="entry name" value="Aminotran_4"/>
    <property type="match status" value="1"/>
</dbReference>
<name>A0ABT0DRC7_9HYPH</name>
<evidence type="ECO:0000256" key="10">
    <source>
        <dbReference type="ARBA" id="ARBA00048798"/>
    </source>
</evidence>
<comment type="pathway">
    <text evidence="4">Amino-acid biosynthesis; L-leucine biosynthesis; L-leucine from 3-methyl-2-oxobutanoate: step 4/4.</text>
</comment>